<evidence type="ECO:0000313" key="10">
    <source>
        <dbReference type="EMBL" id="SMC28570.1"/>
    </source>
</evidence>
<dbReference type="InterPro" id="IPR008844">
    <property type="entry name" value="Spore_GerAC-like"/>
</dbReference>
<dbReference type="OrthoDB" id="1880153at2"/>
<keyword evidence="11" id="KW-1185">Reference proteome</keyword>
<comment type="similarity">
    <text evidence="2">Belongs to the GerABKC lipoprotein family.</text>
</comment>
<accession>A0A1W1XX61</accession>
<dbReference type="GO" id="GO:0016020">
    <property type="term" value="C:membrane"/>
    <property type="evidence" value="ECO:0007669"/>
    <property type="project" value="UniProtKB-SubCell"/>
</dbReference>
<evidence type="ECO:0000256" key="1">
    <source>
        <dbReference type="ARBA" id="ARBA00004635"/>
    </source>
</evidence>
<dbReference type="Pfam" id="PF25198">
    <property type="entry name" value="Spore_GerAC_N"/>
    <property type="match status" value="1"/>
</dbReference>
<evidence type="ECO:0000256" key="5">
    <source>
        <dbReference type="ARBA" id="ARBA00023136"/>
    </source>
</evidence>
<dbReference type="NCBIfam" id="TIGR02887">
    <property type="entry name" value="spore_ger_x_C"/>
    <property type="match status" value="1"/>
</dbReference>
<dbReference type="AlphaFoldDB" id="A0A1W1XX61"/>
<proteinExistence type="inferred from homology"/>
<dbReference type="Gene3D" id="3.30.300.210">
    <property type="entry name" value="Nutrient germinant receptor protein C, domain 3"/>
    <property type="match status" value="1"/>
</dbReference>
<sequence length="372" mass="42388">MKKTLLCIFLISCMFLSGCYGYKDINTVVFTTSIILDIDKQNNPVVYLEIFKPAKTASKSSEQAQRMVLKGTGKTAYEALNDVNLASSFKIDFSQNKAIIYTKRAAEHGIKNYFDIFRRDSQFVIRPYIAVYDGDVERLAKGNFEEEQFVGLFLWDLIENIGTSSRTVQSSLNHFLSLRVSPERTDVLTVIKISDEEPVPTLVLEGGAIIKDDKLKDIIPATEGEAYNFLTNQVESGSMEINDPNNKSKYISLRIEKSKTYSDLNLQRGKIKLKKKINVKASIVETQDYINLTDDEIKKIEEGAEKNLITACYNVFNKFKKEDIDIFMVGEEVENRFGDNVIKDKKNIIKDTELEVEPHVFIDSPGKARRYK</sequence>
<evidence type="ECO:0000256" key="2">
    <source>
        <dbReference type="ARBA" id="ARBA00007886"/>
    </source>
</evidence>
<dbReference type="PANTHER" id="PTHR35789:SF1">
    <property type="entry name" value="SPORE GERMINATION PROTEIN B3"/>
    <property type="match status" value="1"/>
</dbReference>
<evidence type="ECO:0000256" key="6">
    <source>
        <dbReference type="ARBA" id="ARBA00023139"/>
    </source>
</evidence>
<feature type="domain" description="Spore germination GerAC-like C-terminal" evidence="8">
    <location>
        <begin position="205"/>
        <end position="366"/>
    </location>
</feature>
<dbReference type="Pfam" id="PF05504">
    <property type="entry name" value="Spore_GerAC"/>
    <property type="match status" value="1"/>
</dbReference>
<dbReference type="RefSeq" id="WP_084117560.1">
    <property type="nucleotide sequence ID" value="NZ_FWXH01000027.1"/>
</dbReference>
<name>A0A1W1XX61_9CLOT</name>
<evidence type="ECO:0000313" key="11">
    <source>
        <dbReference type="Proteomes" id="UP000192468"/>
    </source>
</evidence>
<keyword evidence="7" id="KW-0449">Lipoprotein</keyword>
<organism evidence="10 11">
    <name type="scientific">Clostridium acidisoli DSM 12555</name>
    <dbReference type="NCBI Taxonomy" id="1121291"/>
    <lineage>
        <taxon>Bacteria</taxon>
        <taxon>Bacillati</taxon>
        <taxon>Bacillota</taxon>
        <taxon>Clostridia</taxon>
        <taxon>Eubacteriales</taxon>
        <taxon>Clostridiaceae</taxon>
        <taxon>Clostridium</taxon>
    </lineage>
</organism>
<evidence type="ECO:0000259" key="9">
    <source>
        <dbReference type="Pfam" id="PF25198"/>
    </source>
</evidence>
<keyword evidence="6" id="KW-0564">Palmitate</keyword>
<dbReference type="STRING" id="1121291.SAMN02745134_03564"/>
<keyword evidence="4" id="KW-0732">Signal</keyword>
<evidence type="ECO:0000256" key="3">
    <source>
        <dbReference type="ARBA" id="ARBA00022544"/>
    </source>
</evidence>
<reference evidence="10 11" key="1">
    <citation type="submission" date="2017-04" db="EMBL/GenBank/DDBJ databases">
        <authorList>
            <person name="Afonso C.L."/>
            <person name="Miller P.J."/>
            <person name="Scott M.A."/>
            <person name="Spackman E."/>
            <person name="Goraichik I."/>
            <person name="Dimitrov K.M."/>
            <person name="Suarez D.L."/>
            <person name="Swayne D.E."/>
        </authorList>
    </citation>
    <scope>NUCLEOTIDE SEQUENCE [LARGE SCALE GENOMIC DNA]</scope>
    <source>
        <strain evidence="10 11">DSM 12555</strain>
    </source>
</reference>
<evidence type="ECO:0000259" key="8">
    <source>
        <dbReference type="Pfam" id="PF05504"/>
    </source>
</evidence>
<dbReference type="InterPro" id="IPR038501">
    <property type="entry name" value="Spore_GerAC_C_sf"/>
</dbReference>
<dbReference type="Proteomes" id="UP000192468">
    <property type="component" value="Unassembled WGS sequence"/>
</dbReference>
<dbReference type="PROSITE" id="PS51257">
    <property type="entry name" value="PROKAR_LIPOPROTEIN"/>
    <property type="match status" value="1"/>
</dbReference>
<dbReference type="GO" id="GO:0009847">
    <property type="term" value="P:spore germination"/>
    <property type="evidence" value="ECO:0007669"/>
    <property type="project" value="InterPro"/>
</dbReference>
<gene>
    <name evidence="10" type="ORF">SAMN02745134_03564</name>
</gene>
<keyword evidence="3" id="KW-0309">Germination</keyword>
<comment type="subcellular location">
    <subcellularLocation>
        <location evidence="1">Membrane</location>
        <topology evidence="1">Lipid-anchor</topology>
    </subcellularLocation>
</comment>
<dbReference type="EMBL" id="FWXH01000027">
    <property type="protein sequence ID" value="SMC28570.1"/>
    <property type="molecule type" value="Genomic_DNA"/>
</dbReference>
<feature type="domain" description="Spore germination protein N-terminal" evidence="9">
    <location>
        <begin position="22"/>
        <end position="192"/>
    </location>
</feature>
<dbReference type="PANTHER" id="PTHR35789">
    <property type="entry name" value="SPORE GERMINATION PROTEIN B3"/>
    <property type="match status" value="1"/>
</dbReference>
<evidence type="ECO:0000256" key="4">
    <source>
        <dbReference type="ARBA" id="ARBA00022729"/>
    </source>
</evidence>
<dbReference type="InterPro" id="IPR046953">
    <property type="entry name" value="Spore_GerAC-like_C"/>
</dbReference>
<protein>
    <submittedName>
        <fullName evidence="10">Germination protein, Ger(X)C family</fullName>
    </submittedName>
</protein>
<evidence type="ECO:0000256" key="7">
    <source>
        <dbReference type="ARBA" id="ARBA00023288"/>
    </source>
</evidence>
<keyword evidence="5" id="KW-0472">Membrane</keyword>
<dbReference type="InterPro" id="IPR057336">
    <property type="entry name" value="GerAC_N"/>
</dbReference>